<evidence type="ECO:0000259" key="1">
    <source>
        <dbReference type="Pfam" id="PF03413"/>
    </source>
</evidence>
<dbReference type="EMBL" id="CP019697">
    <property type="protein sequence ID" value="AQS51880.1"/>
    <property type="molecule type" value="Genomic_DNA"/>
</dbReference>
<dbReference type="InterPro" id="IPR025711">
    <property type="entry name" value="PepSY"/>
</dbReference>
<evidence type="ECO:0000313" key="2">
    <source>
        <dbReference type="EMBL" id="AQS51880.1"/>
    </source>
</evidence>
<sequence>MYGKGYATTACILFNGWVSSDGHNRPRWAPLSYDQIRTAREKGEIRSLRWVMHQIQPYYPGRLLDAELSRKNGRYVYRIKLLQPGGYVSRLMVDAYTAEILKARSRPLEKRKH</sequence>
<dbReference type="AlphaFoldDB" id="A0A1U9K1F8"/>
<accession>A0A1U9K1F8</accession>
<feature type="domain" description="PepSY" evidence="1">
    <location>
        <begin position="56"/>
        <end position="103"/>
    </location>
</feature>
<proteinExistence type="predicted"/>
<organism evidence="2 3">
    <name type="scientific">Paenalcaligenes hominis</name>
    <dbReference type="NCBI Taxonomy" id="643674"/>
    <lineage>
        <taxon>Bacteria</taxon>
        <taxon>Pseudomonadati</taxon>
        <taxon>Pseudomonadota</taxon>
        <taxon>Betaproteobacteria</taxon>
        <taxon>Burkholderiales</taxon>
        <taxon>Alcaligenaceae</taxon>
        <taxon>Paenalcaligenes</taxon>
    </lineage>
</organism>
<reference evidence="2 3" key="1">
    <citation type="submission" date="2017-01" db="EMBL/GenBank/DDBJ databases">
        <title>Complete Genome Sequence of Paenalcaligenes hominis, Isolated from a paraplegic Patient with neurogenic bladder.</title>
        <authorList>
            <person name="Mukhopadhyay R."/>
            <person name="Joaquin J."/>
            <person name="Hogue R."/>
            <person name="Kilaru A."/>
            <person name="Jospin G."/>
            <person name="Mars K."/>
            <person name="Eisen J.A."/>
            <person name="Chaturvedi V."/>
        </authorList>
    </citation>
    <scope>NUCLEOTIDE SEQUENCE [LARGE SCALE GENOMIC DNA]</scope>
    <source>
        <strain evidence="2 3">15S00501</strain>
    </source>
</reference>
<dbReference type="KEGG" id="phn:PAEH1_10550"/>
<dbReference type="STRING" id="643674.PAEH1_10550"/>
<evidence type="ECO:0000313" key="3">
    <source>
        <dbReference type="Proteomes" id="UP000189369"/>
    </source>
</evidence>
<name>A0A1U9K1F8_9BURK</name>
<protein>
    <recommendedName>
        <fullName evidence="1">PepSY domain-containing protein</fullName>
    </recommendedName>
</protein>
<dbReference type="Proteomes" id="UP000189369">
    <property type="component" value="Chromosome"/>
</dbReference>
<gene>
    <name evidence="2" type="ORF">PAEH1_10550</name>
</gene>
<dbReference type="Gene3D" id="3.10.450.40">
    <property type="match status" value="1"/>
</dbReference>
<dbReference type="Pfam" id="PF03413">
    <property type="entry name" value="PepSY"/>
    <property type="match status" value="1"/>
</dbReference>